<comment type="caution">
    <text evidence="4">The sequence shown here is derived from an EMBL/GenBank/DDBJ whole genome shotgun (WGS) entry which is preliminary data.</text>
</comment>
<evidence type="ECO:0000313" key="5">
    <source>
        <dbReference type="Proteomes" id="UP000276260"/>
    </source>
</evidence>
<dbReference type="InterPro" id="IPR052558">
    <property type="entry name" value="Siderophore_Hydrolase_D"/>
</dbReference>
<dbReference type="InterPro" id="IPR000801">
    <property type="entry name" value="Esterase-like"/>
</dbReference>
<sequence length="299" mass="33848">MKFFITLLALFSLNLAADEQFPAWELPNTQVHQLPAKNTGRQYEVWVELPPSYGKTDKKLPVLFVSDANYAFPLIRSIRNRLGAGGQNIEDFVIVGLSYAKEDNPTDSRSLDYTPTDILAQGKKRSKHLTAKAYGGAALYADYLRQQVVPFVLEQYQVDPKRKLFVGHSYGGLLGAQILLTQPDTFDTYILSSPSLWFDDKFMFKLEQQYAARHKDLKAQVQLYAAEFEQQKSGPRYAKRVSILHDTLLFEKTLKSRNYPGLQIQSQIIADEDHLSVFPSMISRALVKLLPGHGPYTPG</sequence>
<dbReference type="PANTHER" id="PTHR40841">
    <property type="entry name" value="SIDEROPHORE TRIACETYLFUSARININE C ESTERASE"/>
    <property type="match status" value="1"/>
</dbReference>
<dbReference type="EMBL" id="RRCF01000003">
    <property type="protein sequence ID" value="RRJ20305.1"/>
    <property type="molecule type" value="Genomic_DNA"/>
</dbReference>
<evidence type="ECO:0000313" key="4">
    <source>
        <dbReference type="EMBL" id="RRJ20305.1"/>
    </source>
</evidence>
<dbReference type="Pfam" id="PF00756">
    <property type="entry name" value="Esterase"/>
    <property type="match status" value="1"/>
</dbReference>
<keyword evidence="2 4" id="KW-0378">Hydrolase</keyword>
<organism evidence="4 5">
    <name type="scientific">Rheinheimera mesophila</name>
    <dbReference type="NCBI Taxonomy" id="1547515"/>
    <lineage>
        <taxon>Bacteria</taxon>
        <taxon>Pseudomonadati</taxon>
        <taxon>Pseudomonadota</taxon>
        <taxon>Gammaproteobacteria</taxon>
        <taxon>Chromatiales</taxon>
        <taxon>Chromatiaceae</taxon>
        <taxon>Rheinheimera</taxon>
    </lineage>
</organism>
<dbReference type="SUPFAM" id="SSF53474">
    <property type="entry name" value="alpha/beta-Hydrolases"/>
    <property type="match status" value="1"/>
</dbReference>
<dbReference type="Proteomes" id="UP000276260">
    <property type="component" value="Unassembled WGS sequence"/>
</dbReference>
<proteinExistence type="inferred from homology"/>
<keyword evidence="3" id="KW-0732">Signal</keyword>
<accession>A0A3P3QGY7</accession>
<evidence type="ECO:0000256" key="3">
    <source>
        <dbReference type="SAM" id="SignalP"/>
    </source>
</evidence>
<dbReference type="AlphaFoldDB" id="A0A3P3QGY7"/>
<dbReference type="OrthoDB" id="6381520at2"/>
<keyword evidence="5" id="KW-1185">Reference proteome</keyword>
<name>A0A3P3QGY7_9GAMM</name>
<evidence type="ECO:0000256" key="1">
    <source>
        <dbReference type="ARBA" id="ARBA00005622"/>
    </source>
</evidence>
<dbReference type="GO" id="GO:0016788">
    <property type="term" value="F:hydrolase activity, acting on ester bonds"/>
    <property type="evidence" value="ECO:0007669"/>
    <property type="project" value="TreeGrafter"/>
</dbReference>
<dbReference type="RefSeq" id="WP_046519423.1">
    <property type="nucleotide sequence ID" value="NZ_LAVS01000011.1"/>
</dbReference>
<comment type="similarity">
    <text evidence="1">Belongs to the esterase D family.</text>
</comment>
<dbReference type="InterPro" id="IPR029058">
    <property type="entry name" value="AB_hydrolase_fold"/>
</dbReference>
<gene>
    <name evidence="4" type="ORF">EIK76_12325</name>
</gene>
<feature type="chain" id="PRO_5018575647" evidence="3">
    <location>
        <begin position="18"/>
        <end position="299"/>
    </location>
</feature>
<evidence type="ECO:0000256" key="2">
    <source>
        <dbReference type="ARBA" id="ARBA00022801"/>
    </source>
</evidence>
<protein>
    <submittedName>
        <fullName evidence="4">Alpha/beta hydrolase</fullName>
    </submittedName>
</protein>
<reference evidence="4 5" key="1">
    <citation type="submission" date="2018-11" db="EMBL/GenBank/DDBJ databases">
        <title>Draft genome analysis of Rheinheimera mesophila isolated from an industrial waste site.</title>
        <authorList>
            <person name="Yu Q."/>
            <person name="Qi Y."/>
            <person name="Zhang H."/>
            <person name="Lu Y."/>
            <person name="Pu J."/>
        </authorList>
    </citation>
    <scope>NUCLEOTIDE SEQUENCE [LARGE SCALE GENOMIC DNA]</scope>
    <source>
        <strain evidence="4 5">IITR13</strain>
    </source>
</reference>
<dbReference type="PANTHER" id="PTHR40841:SF2">
    <property type="entry name" value="SIDEROPHORE-DEGRADING ESTERASE (EUROFUNG)"/>
    <property type="match status" value="1"/>
</dbReference>
<feature type="signal peptide" evidence="3">
    <location>
        <begin position="1"/>
        <end position="17"/>
    </location>
</feature>
<dbReference type="Gene3D" id="3.40.50.1820">
    <property type="entry name" value="alpha/beta hydrolase"/>
    <property type="match status" value="1"/>
</dbReference>